<gene>
    <name evidence="11" type="primary">serA</name>
    <name evidence="11" type="ORF">SK069_01750</name>
</gene>
<dbReference type="Pfam" id="PF01842">
    <property type="entry name" value="ACT"/>
    <property type="match status" value="1"/>
</dbReference>
<evidence type="ECO:0000256" key="7">
    <source>
        <dbReference type="ARBA" id="ARBA00048126"/>
    </source>
</evidence>
<comment type="similarity">
    <text evidence="3 9">Belongs to the D-isomer specific 2-hydroxyacid dehydrogenase family.</text>
</comment>
<keyword evidence="12" id="KW-1185">Reference proteome</keyword>
<dbReference type="InterPro" id="IPR006139">
    <property type="entry name" value="D-isomer_2_OHA_DH_cat_dom"/>
</dbReference>
<evidence type="ECO:0000313" key="11">
    <source>
        <dbReference type="EMBL" id="MDX8150304.1"/>
    </source>
</evidence>
<dbReference type="PROSITE" id="PS51671">
    <property type="entry name" value="ACT"/>
    <property type="match status" value="1"/>
</dbReference>
<evidence type="ECO:0000256" key="3">
    <source>
        <dbReference type="ARBA" id="ARBA00005854"/>
    </source>
</evidence>
<comment type="function">
    <text evidence="1">Catalyzes the reversible oxidation of 3-phospho-D-glycerate to 3-phosphonooxypyruvate, the first step of the phosphorylated L-serine biosynthesis pathway. Also catalyzes the reversible oxidation of 2-hydroxyglutarate to 2-oxoglutarate.</text>
</comment>
<dbReference type="PANTHER" id="PTHR42938:SF47">
    <property type="entry name" value="HYDROXYPYRUVATE REDUCTASE"/>
    <property type="match status" value="1"/>
</dbReference>
<dbReference type="Gene3D" id="3.40.50.720">
    <property type="entry name" value="NAD(P)-binding Rossmann-like Domain"/>
    <property type="match status" value="2"/>
</dbReference>
<dbReference type="NCBIfam" id="TIGR01327">
    <property type="entry name" value="PGDH"/>
    <property type="match status" value="1"/>
</dbReference>
<reference evidence="11 12" key="1">
    <citation type="submission" date="2023-11" db="EMBL/GenBank/DDBJ databases">
        <authorList>
            <person name="Xu M."/>
            <person name="Jiang T."/>
        </authorList>
    </citation>
    <scope>NUCLEOTIDE SEQUENCE [LARGE SCALE GENOMIC DNA]</scope>
    <source>
        <strain evidence="11 12">SD</strain>
    </source>
</reference>
<keyword evidence="9" id="KW-0028">Amino-acid biosynthesis</keyword>
<dbReference type="PROSITE" id="PS00671">
    <property type="entry name" value="D_2_HYDROXYACID_DH_3"/>
    <property type="match status" value="1"/>
</dbReference>
<dbReference type="RefSeq" id="WP_319952455.1">
    <property type="nucleotide sequence ID" value="NZ_JAXAVX010000001.1"/>
</dbReference>
<dbReference type="SUPFAM" id="SSF143548">
    <property type="entry name" value="Serine metabolism enzymes domain"/>
    <property type="match status" value="1"/>
</dbReference>
<dbReference type="GO" id="GO:0004617">
    <property type="term" value="F:phosphoglycerate dehydrogenase activity"/>
    <property type="evidence" value="ECO:0007669"/>
    <property type="project" value="UniProtKB-EC"/>
</dbReference>
<evidence type="ECO:0000256" key="8">
    <source>
        <dbReference type="ARBA" id="ARBA00048731"/>
    </source>
</evidence>
<evidence type="ECO:0000256" key="1">
    <source>
        <dbReference type="ARBA" id="ARBA00003800"/>
    </source>
</evidence>
<dbReference type="SUPFAM" id="SSF55021">
    <property type="entry name" value="ACT-like"/>
    <property type="match status" value="1"/>
</dbReference>
<dbReference type="InterPro" id="IPR029752">
    <property type="entry name" value="D-isomer_DH_CS1"/>
</dbReference>
<dbReference type="Pfam" id="PF19304">
    <property type="entry name" value="PGDH_inter"/>
    <property type="match status" value="1"/>
</dbReference>
<dbReference type="InterPro" id="IPR006236">
    <property type="entry name" value="PGDH"/>
</dbReference>
<feature type="domain" description="ACT" evidence="10">
    <location>
        <begin position="460"/>
        <end position="537"/>
    </location>
</feature>
<comment type="pathway">
    <text evidence="2 9">Amino-acid biosynthesis; L-serine biosynthesis; L-serine from 3-phospho-D-glycerate: step 1/3.</text>
</comment>
<dbReference type="Pfam" id="PF00389">
    <property type="entry name" value="2-Hacid_dh"/>
    <property type="match status" value="1"/>
</dbReference>
<comment type="catalytic activity">
    <reaction evidence="7">
        <text>(R)-2-hydroxyglutarate + NAD(+) = 2-oxoglutarate + NADH + H(+)</text>
        <dbReference type="Rhea" id="RHEA:49612"/>
        <dbReference type="ChEBI" id="CHEBI:15378"/>
        <dbReference type="ChEBI" id="CHEBI:15801"/>
        <dbReference type="ChEBI" id="CHEBI:16810"/>
        <dbReference type="ChEBI" id="CHEBI:57540"/>
        <dbReference type="ChEBI" id="CHEBI:57945"/>
        <dbReference type="EC" id="1.1.1.399"/>
    </reaction>
</comment>
<dbReference type="EMBL" id="JAXAVX010000001">
    <property type="protein sequence ID" value="MDX8150304.1"/>
    <property type="molecule type" value="Genomic_DNA"/>
</dbReference>
<evidence type="ECO:0000256" key="6">
    <source>
        <dbReference type="ARBA" id="ARBA00023027"/>
    </source>
</evidence>
<name>A0ABU4VGN1_9ACTN</name>
<dbReference type="InterPro" id="IPR006140">
    <property type="entry name" value="D-isomer_DH_NAD-bd"/>
</dbReference>
<dbReference type="Gene3D" id="3.30.1330.90">
    <property type="entry name" value="D-3-phosphoglycerate dehydrogenase, domain 3"/>
    <property type="match status" value="1"/>
</dbReference>
<dbReference type="InterPro" id="IPR045626">
    <property type="entry name" value="PGDH_ASB_dom"/>
</dbReference>
<evidence type="ECO:0000256" key="2">
    <source>
        <dbReference type="ARBA" id="ARBA00005216"/>
    </source>
</evidence>
<dbReference type="Proteomes" id="UP001277761">
    <property type="component" value="Unassembled WGS sequence"/>
</dbReference>
<dbReference type="InterPro" id="IPR045865">
    <property type="entry name" value="ACT-like_dom_sf"/>
</dbReference>
<dbReference type="PROSITE" id="PS00065">
    <property type="entry name" value="D_2_HYDROXYACID_DH_1"/>
    <property type="match status" value="1"/>
</dbReference>
<evidence type="ECO:0000256" key="4">
    <source>
        <dbReference type="ARBA" id="ARBA00021582"/>
    </source>
</evidence>
<dbReference type="Pfam" id="PF02826">
    <property type="entry name" value="2-Hacid_dh_C"/>
    <property type="match status" value="1"/>
</dbReference>
<keyword evidence="5 9" id="KW-0560">Oxidoreductase</keyword>
<dbReference type="CDD" id="cd12173">
    <property type="entry name" value="PGDH_4"/>
    <property type="match status" value="1"/>
</dbReference>
<dbReference type="SUPFAM" id="SSF52283">
    <property type="entry name" value="Formate/glycerate dehydrogenase catalytic domain-like"/>
    <property type="match status" value="1"/>
</dbReference>
<organism evidence="11 12">
    <name type="scientific">Patulibacter brassicae</name>
    <dbReference type="NCBI Taxonomy" id="1705717"/>
    <lineage>
        <taxon>Bacteria</taxon>
        <taxon>Bacillati</taxon>
        <taxon>Actinomycetota</taxon>
        <taxon>Thermoleophilia</taxon>
        <taxon>Solirubrobacterales</taxon>
        <taxon>Patulibacteraceae</taxon>
        <taxon>Patulibacter</taxon>
    </lineage>
</organism>
<dbReference type="Gene3D" id="3.30.70.260">
    <property type="match status" value="1"/>
</dbReference>
<dbReference type="PANTHER" id="PTHR42938">
    <property type="entry name" value="FORMATE DEHYDROGENASE 1"/>
    <property type="match status" value="1"/>
</dbReference>
<sequence>MSPTPKVLVKEKVGPSGIEALRDAGFEVDLGLDWDDETFLAKLPEYDGVLIRSATRFTPELIERATNLKVIGRAGVGVDNVDIPAATKRGVIVVNAPQSNVVTAAEHTVALMMALARNIPQANEGMHAGRWERSKLSGVELYGKTLGVIGFGRIGQLVAERAKGLSMNVIAYDPYVSAERYKELGVEKAEDSDAIYAVADFITIHLPKTPETAGWLNAEAFAKCRDGVRILNVARGGLVDEADLQAALDSGKVAGAALDVFPSEPVTEHPLQGYANVILTPHLGASTAEANDRAGFQAAEQIVAALSGGTVTTAVNAPAVGKEDLEVLAPFVPLASRLGRIAVELAGGSSVERIEVEALGTIGERDARPLTLAVLRGVLEGRTEEALNDVNAPGIAKERGIEIEETTRSQARDFTDLVRVTVVSGDERHRVVGTVLGRQARPHLLEAWGQRFNLQLEGNLLLLRYVDQPGMLGRIGQVLGELGVNIEQAAVGYHQDAEGARGEHAVTLISTDQPVSHETLAKILAQDDFADGRTVSL</sequence>
<comment type="caution">
    <text evidence="11">The sequence shown here is derived from an EMBL/GenBank/DDBJ whole genome shotgun (WGS) entry which is preliminary data.</text>
</comment>
<keyword evidence="9" id="KW-0718">Serine biosynthesis</keyword>
<evidence type="ECO:0000256" key="5">
    <source>
        <dbReference type="ARBA" id="ARBA00023002"/>
    </source>
</evidence>
<evidence type="ECO:0000313" key="12">
    <source>
        <dbReference type="Proteomes" id="UP001277761"/>
    </source>
</evidence>
<keyword evidence="6 9" id="KW-0520">NAD</keyword>
<dbReference type="EC" id="1.1.1.95" evidence="9"/>
<comment type="catalytic activity">
    <reaction evidence="8 9">
        <text>(2R)-3-phosphoglycerate + NAD(+) = 3-phosphooxypyruvate + NADH + H(+)</text>
        <dbReference type="Rhea" id="RHEA:12641"/>
        <dbReference type="ChEBI" id="CHEBI:15378"/>
        <dbReference type="ChEBI" id="CHEBI:18110"/>
        <dbReference type="ChEBI" id="CHEBI:57540"/>
        <dbReference type="ChEBI" id="CHEBI:57945"/>
        <dbReference type="ChEBI" id="CHEBI:58272"/>
        <dbReference type="EC" id="1.1.1.95"/>
    </reaction>
</comment>
<dbReference type="InterPro" id="IPR029753">
    <property type="entry name" value="D-isomer_DH_CS"/>
</dbReference>
<protein>
    <recommendedName>
        <fullName evidence="4 9">D-3-phosphoglycerate dehydrogenase</fullName>
        <ecNumber evidence="9">1.1.1.95</ecNumber>
    </recommendedName>
</protein>
<proteinExistence type="inferred from homology"/>
<accession>A0ABU4VGN1</accession>
<dbReference type="InterPro" id="IPR036291">
    <property type="entry name" value="NAD(P)-bd_dom_sf"/>
</dbReference>
<dbReference type="InterPro" id="IPR002912">
    <property type="entry name" value="ACT_dom"/>
</dbReference>
<dbReference type="SUPFAM" id="SSF51735">
    <property type="entry name" value="NAD(P)-binding Rossmann-fold domains"/>
    <property type="match status" value="1"/>
</dbReference>
<evidence type="ECO:0000256" key="9">
    <source>
        <dbReference type="RuleBase" id="RU363003"/>
    </source>
</evidence>
<evidence type="ECO:0000259" key="10">
    <source>
        <dbReference type="PROSITE" id="PS51671"/>
    </source>
</evidence>
<dbReference type="InterPro" id="IPR029009">
    <property type="entry name" value="ASB_dom_sf"/>
</dbReference>